<evidence type="ECO:0000259" key="6">
    <source>
        <dbReference type="Pfam" id="PF06978"/>
    </source>
</evidence>
<sequence>MQSLPKKPAADANPVSKKSKLYNSRQIRTQLKDDSYTNPPKGATLSQQLRKMLNNGSLVPNKLQIPDFMATREFEIKALDSAMVKSKTSGASRVFQSLPRTMRRRTASHNVRRIPKRMRRKALREMGLHVGNLELGTKGVTITGKPLKKKVGRGRSRWEIIRRIKLLKYAAKWKLKGRLPDSTFVSVNQTNLRKRIKMLKKELEKLNKDLDDDKEFEIIKNNTVKQESYKLKQLSEEINNSLGHYENTSVNRVSKIAKISCVKYATRQKHFKWLPTHIWHSKRAKMMKRWGWTLPLEPTQRCFRSTSRSARLKGAVAFDTSYMGSLVVNIYEKIKLDIVGEYFAKITNQKLDLSKITKIGVAWEGYIYTDDNRDPAGTATIVSINSDSAVHVLVRLHPSIYLSVFKKIVQEFDDTEDITIHDCNFSLGSIDITGPKSLSALQSIFYNNEKSDSFYKFMNLHRLGDLCTIPDGVVFTFDVRDPRFLTHTVTPIDPHLSYDEKMDLIISLRKNTLDSKLLLPEDRAKMYQNQLSLKQLGQRRNLHPGEAIPLKNTDVSISVMLIKNQEKWTVILPWYWVLTFWHKLMHVSHLQFGGFKQLEQLCLERGLLGWSDMVFTDSAYVQCLIEKDENERKWNKRPKSKRVEFNKLKIHDEFLGEVLSPFGLDWRGLQTLRIAHKVFINSHPVNSEKFNFVPAKGEYIKTLQTIQKAETQIKLSGKDSLLVKYKPISLNQPEKFPETITFNIPNMPSLAVIAIKFSCYCKGNVEANARLYLIPDDQHEFWIGIGSGDLTNIRGKNTRHLAVENMKPKVSDLVGLVTSATFNLTEGRYSGIGFVDSDVKNQQTQLLLARNVGSNSYYVIRFSVINM</sequence>
<comment type="subcellular location">
    <subcellularLocation>
        <location evidence="1">Nucleus</location>
    </subcellularLocation>
</comment>
<dbReference type="STRING" id="52247.A0A4T0WYQ8"/>
<evidence type="ECO:0008006" key="10">
    <source>
        <dbReference type="Google" id="ProtNLM"/>
    </source>
</evidence>
<protein>
    <recommendedName>
        <fullName evidence="10">Pop1 N-terminal domain-containing protein</fullName>
    </recommendedName>
</protein>
<dbReference type="AlphaFoldDB" id="A0A4T0WYQ8"/>
<keyword evidence="3" id="KW-0539">Nucleus</keyword>
<evidence type="ECO:0000256" key="3">
    <source>
        <dbReference type="ARBA" id="ARBA00023242"/>
    </source>
</evidence>
<dbReference type="GO" id="GO:0000172">
    <property type="term" value="C:ribonuclease MRP complex"/>
    <property type="evidence" value="ECO:0007669"/>
    <property type="project" value="InterPro"/>
</dbReference>
<dbReference type="PANTHER" id="PTHR22731:SF3">
    <property type="entry name" value="RIBONUCLEASES P_MRP PROTEIN SUBUNIT POP1"/>
    <property type="match status" value="1"/>
</dbReference>
<feature type="domain" description="Pop1 N-terminal" evidence="6">
    <location>
        <begin position="68"/>
        <end position="329"/>
    </location>
</feature>
<dbReference type="InterPro" id="IPR039182">
    <property type="entry name" value="Pop1"/>
</dbReference>
<dbReference type="SUPFAM" id="SSF103025">
    <property type="entry name" value="Folate-binding domain"/>
    <property type="match status" value="1"/>
</dbReference>
<accession>A0A4T0WYQ8</accession>
<evidence type="ECO:0000256" key="2">
    <source>
        <dbReference type="ARBA" id="ARBA00022694"/>
    </source>
</evidence>
<feature type="domain" description="POPLD" evidence="7">
    <location>
        <begin position="567"/>
        <end position="666"/>
    </location>
</feature>
<feature type="region of interest" description="Disordered" evidence="5">
    <location>
        <begin position="1"/>
        <end position="42"/>
    </location>
</feature>
<gene>
    <name evidence="8" type="ORF">CANINC_003499</name>
</gene>
<evidence type="ECO:0000313" key="9">
    <source>
        <dbReference type="Proteomes" id="UP000307173"/>
    </source>
</evidence>
<evidence type="ECO:0000313" key="8">
    <source>
        <dbReference type="EMBL" id="TID21219.1"/>
    </source>
</evidence>
<dbReference type="OrthoDB" id="442863at2759"/>
<keyword evidence="2" id="KW-0819">tRNA processing</keyword>
<dbReference type="EMBL" id="SELW01000553">
    <property type="protein sequence ID" value="TID21219.1"/>
    <property type="molecule type" value="Genomic_DNA"/>
</dbReference>
<evidence type="ECO:0000256" key="5">
    <source>
        <dbReference type="SAM" id="MobiDB-lite"/>
    </source>
</evidence>
<dbReference type="Pfam" id="PF08170">
    <property type="entry name" value="POPLD"/>
    <property type="match status" value="1"/>
</dbReference>
<dbReference type="Pfam" id="PF06978">
    <property type="entry name" value="POP1_N"/>
    <property type="match status" value="1"/>
</dbReference>
<keyword evidence="9" id="KW-1185">Reference proteome</keyword>
<reference evidence="8 9" key="1">
    <citation type="journal article" date="2019" name="Front. Genet.">
        <title>Whole-Genome Sequencing of the Opportunistic Yeast Pathogen Candida inconspicua Uncovers Its Hybrid Origin.</title>
        <authorList>
            <person name="Mixao V."/>
            <person name="Hansen A.P."/>
            <person name="Saus E."/>
            <person name="Boekhout T."/>
            <person name="Lass-Florl C."/>
            <person name="Gabaldon T."/>
        </authorList>
    </citation>
    <scope>NUCLEOTIDE SEQUENCE [LARGE SCALE GENOMIC DNA]</scope>
    <source>
        <strain evidence="8 9">CBS 180</strain>
    </source>
</reference>
<evidence type="ECO:0000256" key="1">
    <source>
        <dbReference type="ARBA" id="ARBA00004123"/>
    </source>
</evidence>
<comment type="caution">
    <text evidence="8">The sequence shown here is derived from an EMBL/GenBank/DDBJ whole genome shotgun (WGS) entry which is preliminary data.</text>
</comment>
<dbReference type="Proteomes" id="UP000307173">
    <property type="component" value="Unassembled WGS sequence"/>
</dbReference>
<organism evidence="8 9">
    <name type="scientific">Pichia inconspicua</name>
    <dbReference type="NCBI Taxonomy" id="52247"/>
    <lineage>
        <taxon>Eukaryota</taxon>
        <taxon>Fungi</taxon>
        <taxon>Dikarya</taxon>
        <taxon>Ascomycota</taxon>
        <taxon>Saccharomycotina</taxon>
        <taxon>Pichiomycetes</taxon>
        <taxon>Pichiales</taxon>
        <taxon>Pichiaceae</taxon>
        <taxon>Pichia</taxon>
    </lineage>
</organism>
<dbReference type="InterPro" id="IPR009723">
    <property type="entry name" value="Pop1_N"/>
</dbReference>
<dbReference type="InterPro" id="IPR012590">
    <property type="entry name" value="POPLD_dom"/>
</dbReference>
<dbReference type="GO" id="GO:0001682">
    <property type="term" value="P:tRNA 5'-leader removal"/>
    <property type="evidence" value="ECO:0007669"/>
    <property type="project" value="InterPro"/>
</dbReference>
<dbReference type="PANTHER" id="PTHR22731">
    <property type="entry name" value="RIBONUCLEASES P/MRP PROTEIN SUBUNIT POP1"/>
    <property type="match status" value="1"/>
</dbReference>
<name>A0A4T0WYQ8_9ASCO</name>
<evidence type="ECO:0000256" key="4">
    <source>
        <dbReference type="SAM" id="Coils"/>
    </source>
</evidence>
<proteinExistence type="predicted"/>
<feature type="coiled-coil region" evidence="4">
    <location>
        <begin position="189"/>
        <end position="216"/>
    </location>
</feature>
<evidence type="ECO:0000259" key="7">
    <source>
        <dbReference type="Pfam" id="PF08170"/>
    </source>
</evidence>
<keyword evidence="4" id="KW-0175">Coiled coil</keyword>
<dbReference type="GO" id="GO:0005655">
    <property type="term" value="C:nucleolar ribonuclease P complex"/>
    <property type="evidence" value="ECO:0007669"/>
    <property type="project" value="InterPro"/>
</dbReference>